<dbReference type="InterPro" id="IPR009097">
    <property type="entry name" value="Cyclic_Pdiesterase"/>
</dbReference>
<accession>A0A0D0IU75</accession>
<keyword evidence="2" id="KW-1185">Reference proteome</keyword>
<dbReference type="Gene3D" id="3.90.1140.10">
    <property type="entry name" value="Cyclic phosphodiesterase"/>
    <property type="match status" value="1"/>
</dbReference>
<dbReference type="Proteomes" id="UP000032046">
    <property type="component" value="Unassembled WGS sequence"/>
</dbReference>
<dbReference type="Pfam" id="PF13563">
    <property type="entry name" value="2_5_RNA_ligase2"/>
    <property type="match status" value="1"/>
</dbReference>
<dbReference type="AlphaFoldDB" id="A0A0D0IU75"/>
<evidence type="ECO:0008006" key="3">
    <source>
        <dbReference type="Google" id="ProtNLM"/>
    </source>
</evidence>
<name>A0A0D0IU75_9BACT</name>
<comment type="caution">
    <text evidence="1">The sequence shown here is derived from an EMBL/GenBank/DDBJ whole genome shotgun (WGS) entry which is preliminary data.</text>
</comment>
<dbReference type="EMBL" id="JXQK01000075">
    <property type="protein sequence ID" value="KIP60819.1"/>
    <property type="molecule type" value="Genomic_DNA"/>
</dbReference>
<reference evidence="1 2" key="1">
    <citation type="submission" date="2015-01" db="EMBL/GenBank/DDBJ databases">
        <title>Comparative genomics of non-oral Prevotella species.</title>
        <authorList>
            <person name="Accetto T."/>
            <person name="Nograsek B."/>
            <person name="Avgustin G."/>
        </authorList>
    </citation>
    <scope>NUCLEOTIDE SEQUENCE [LARGE SCALE GENOMIC DNA]</scope>
    <source>
        <strain evidence="1 2">P5-119</strain>
    </source>
</reference>
<protein>
    <recommendedName>
        <fullName evidence="3">2'-5' RNA ligase</fullName>
    </recommendedName>
</protein>
<dbReference type="RefSeq" id="WP_042519811.1">
    <property type="nucleotide sequence ID" value="NZ_JXQI01000007.1"/>
</dbReference>
<organism evidence="1 2">
    <name type="scientific">Prevotella pectinovora</name>
    <dbReference type="NCBI Taxonomy" id="1602169"/>
    <lineage>
        <taxon>Bacteria</taxon>
        <taxon>Pseudomonadati</taxon>
        <taxon>Bacteroidota</taxon>
        <taxon>Bacteroidia</taxon>
        <taxon>Bacteroidales</taxon>
        <taxon>Prevotellaceae</taxon>
        <taxon>Prevotella</taxon>
    </lineage>
</organism>
<proteinExistence type="predicted"/>
<dbReference type="OrthoDB" id="1067776at2"/>
<gene>
    <name evidence="1" type="ORF">ST44_10210</name>
</gene>
<sequence>MKTYLEIKVPIYYSAPWFYELRKALKDMPVLWQKGYYHITIAFIDDTQHLPDVETIMHKYLDHAHPVNITFDKLDVFTAGNGMKIVHLGTNNIPKGFQTLVDDIRRDISCTNSNIQSDFKLHVTLGRISEPEASIDDVGFLIDEIDFMPFTLSLNEVEYRVFRGRSIYKSTLK</sequence>
<dbReference type="SUPFAM" id="SSF55144">
    <property type="entry name" value="LigT-like"/>
    <property type="match status" value="1"/>
</dbReference>
<evidence type="ECO:0000313" key="1">
    <source>
        <dbReference type="EMBL" id="KIP60819.1"/>
    </source>
</evidence>
<dbReference type="STRING" id="1602171.ST44_10210"/>
<evidence type="ECO:0000313" key="2">
    <source>
        <dbReference type="Proteomes" id="UP000032046"/>
    </source>
</evidence>